<organism evidence="2">
    <name type="scientific">Phlegmariurus squarrosus</name>
    <name type="common">Rock tassel fern</name>
    <name type="synonym">Lycopodium squarrosum</name>
    <dbReference type="NCBI Taxonomy" id="73615"/>
    <lineage>
        <taxon>Eukaryota</taxon>
        <taxon>Viridiplantae</taxon>
        <taxon>Streptophyta</taxon>
        <taxon>Embryophyta</taxon>
        <taxon>Tracheophyta</taxon>
        <taxon>Lycopodiopsida</taxon>
        <taxon>Lycopodiales</taxon>
        <taxon>Lycopodiaceae</taxon>
        <taxon>Huperzioideae</taxon>
        <taxon>Phlegmariurus</taxon>
    </lineage>
</organism>
<dbReference type="AlphaFoldDB" id="H9M8A6"/>
<reference evidence="2" key="1">
    <citation type="journal article" date="2012" name="PLoS ONE">
        <title>The Mitochondrial Genome of the Lycophyte Huperzia squarrosa: The Most Archaic Form in Vascular Plants.</title>
        <authorList>
            <person name="Liu Y."/>
            <person name="Wang B."/>
            <person name="Cui P."/>
            <person name="Li L."/>
            <person name="Xue J.Y."/>
            <person name="Yu J."/>
            <person name="Qiu Y.L."/>
        </authorList>
    </citation>
    <scope>NUCLEOTIDE SEQUENCE</scope>
</reference>
<name>H9M8A6_PHLSQ</name>
<geneLocation type="mitochondrion" evidence="2"/>
<dbReference type="GeneID" id="12354447"/>
<evidence type="ECO:0000256" key="1">
    <source>
        <dbReference type="SAM" id="MobiDB-lite"/>
    </source>
</evidence>
<feature type="compositionally biased region" description="Basic and acidic residues" evidence="1">
    <location>
        <begin position="129"/>
        <end position="144"/>
    </location>
</feature>
<gene>
    <name evidence="2" type="primary">ORF296</name>
    <name evidence="2" type="ORF">HusqMp150</name>
</gene>
<proteinExistence type="predicted"/>
<accession>H9M8A6</accession>
<dbReference type="EMBL" id="JQ002659">
    <property type="protein sequence ID" value="AEV55813.1"/>
    <property type="molecule type" value="Genomic_DNA"/>
</dbReference>
<evidence type="ECO:0000313" key="2">
    <source>
        <dbReference type="EMBL" id="AEV55813.1"/>
    </source>
</evidence>
<feature type="region of interest" description="Disordered" evidence="1">
    <location>
        <begin position="129"/>
        <end position="155"/>
    </location>
</feature>
<dbReference type="RefSeq" id="YP_006234389.1">
    <property type="nucleotide sequence ID" value="NC_017755.1"/>
</dbReference>
<sequence length="296" mass="32785">MHLHVWFLGGKVPRYSLMCGASPLKPNAASRLPGRLCWVGSNPTPAYSSGEAMLRSPESGLFNKCRWTNLDNGRSYYELGFFILITGCRPYSSTPRINGEREPLGRNEQSVVTDLRRLGLESTIQAGRVGKDDSYKDGTGDRNTHLGMNGKPATKRGSGNNDYLDFYLSEECSSGFFPQKEAGAACLAKLTNLTRGPNGKFENLIEIISDYNVLIAAYQKLKSKPGNMTPGGGPAEYTPEGLKEDTPESSINPEWFRKAQESLTRGSYVFQQVRPENNLPKSITFLNHSVQNLFRN</sequence>
<feature type="region of interest" description="Disordered" evidence="1">
    <location>
        <begin position="225"/>
        <end position="249"/>
    </location>
</feature>
<keyword evidence="2" id="KW-0496">Mitochondrion</keyword>
<protein>
    <submittedName>
        <fullName evidence="2">Uncharacterized protein</fullName>
    </submittedName>
</protein>